<dbReference type="AlphaFoldDB" id="A0A3P7FHE6"/>
<proteinExistence type="predicted"/>
<sequence length="70" mass="8399">MEERKSTKAGRTRALRDTSQRGYTDPASQSAQKRRRRSRSPRIRRSSKYSFWSSHHRERPSRHRIGKTED</sequence>
<evidence type="ECO:0000256" key="1">
    <source>
        <dbReference type="SAM" id="MobiDB-lite"/>
    </source>
</evidence>
<gene>
    <name evidence="2" type="ORF">TCNE_LOCUS2627</name>
</gene>
<evidence type="ECO:0000313" key="2">
    <source>
        <dbReference type="EMBL" id="VDM28344.1"/>
    </source>
</evidence>
<feature type="compositionally biased region" description="Basic residues" evidence="1">
    <location>
        <begin position="32"/>
        <end position="47"/>
    </location>
</feature>
<protein>
    <submittedName>
        <fullName evidence="2">Uncharacterized protein</fullName>
    </submittedName>
</protein>
<dbReference type="EMBL" id="UYWY01002768">
    <property type="protein sequence ID" value="VDM28344.1"/>
    <property type="molecule type" value="Genomic_DNA"/>
</dbReference>
<feature type="compositionally biased region" description="Basic residues" evidence="1">
    <location>
        <begin position="54"/>
        <end position="70"/>
    </location>
</feature>
<accession>A0A3P7FHE6</accession>
<organism evidence="2">
    <name type="scientific">Toxocara canis</name>
    <name type="common">Canine roundworm</name>
    <dbReference type="NCBI Taxonomy" id="6265"/>
    <lineage>
        <taxon>Eukaryota</taxon>
        <taxon>Metazoa</taxon>
        <taxon>Ecdysozoa</taxon>
        <taxon>Nematoda</taxon>
        <taxon>Chromadorea</taxon>
        <taxon>Rhabditida</taxon>
        <taxon>Spirurina</taxon>
        <taxon>Ascaridomorpha</taxon>
        <taxon>Ascaridoidea</taxon>
        <taxon>Toxocaridae</taxon>
        <taxon>Toxocara</taxon>
    </lineage>
</organism>
<name>A0A3P7FHE6_TOXCA</name>
<feature type="region of interest" description="Disordered" evidence="1">
    <location>
        <begin position="1"/>
        <end position="70"/>
    </location>
</feature>
<reference evidence="2" key="1">
    <citation type="submission" date="2018-11" db="EMBL/GenBank/DDBJ databases">
        <authorList>
            <consortium name="Pathogen Informatics"/>
        </authorList>
    </citation>
    <scope>NUCLEOTIDE SEQUENCE [LARGE SCALE GENOMIC DNA]</scope>
</reference>